<keyword evidence="3 7" id="KW-0812">Transmembrane</keyword>
<feature type="transmembrane region" description="Helical" evidence="7">
    <location>
        <begin position="393"/>
        <end position="411"/>
    </location>
</feature>
<dbReference type="Proteomes" id="UP000054342">
    <property type="component" value="Unassembled WGS sequence"/>
</dbReference>
<feature type="transmembrane region" description="Helical" evidence="7">
    <location>
        <begin position="292"/>
        <end position="320"/>
    </location>
</feature>
<feature type="transmembrane region" description="Helical" evidence="7">
    <location>
        <begin position="417"/>
        <end position="443"/>
    </location>
</feature>
<name>A0A0D2DF16_9EURO</name>
<proteinExistence type="predicted"/>
<evidence type="ECO:0000256" key="1">
    <source>
        <dbReference type="ARBA" id="ARBA00004141"/>
    </source>
</evidence>
<feature type="transmembrane region" description="Helical" evidence="7">
    <location>
        <begin position="250"/>
        <end position="271"/>
    </location>
</feature>
<dbReference type="RefSeq" id="XP_013321471.1">
    <property type="nucleotide sequence ID" value="XM_013466017.1"/>
</dbReference>
<accession>A0A0D2DF16</accession>
<dbReference type="OrthoDB" id="3257095at2759"/>
<dbReference type="HOGENOM" id="CLU_004495_6_2_1"/>
<evidence type="ECO:0000313" key="8">
    <source>
        <dbReference type="EMBL" id="KIW60887.1"/>
    </source>
</evidence>
<dbReference type="Gene3D" id="1.20.1740.10">
    <property type="entry name" value="Amino acid/polyamine transporter I"/>
    <property type="match status" value="1"/>
</dbReference>
<sequence>MDHGNDMELSHRPKATGRAGDADADAQEYGGSKGATQQGREIRTSPQTLDRYISFFPTIAFPATLQSSWEALAVSFQAGLLNGGPTALVWGTLLCIVGSLALALSLAEMASITPVVGAQYRWSALYAPRGFGSPAFWSLLQGWITVFAWMALCAQVCFLEGTVIQGLIALNNPDTYIPQGWHGTLLAWAILALPLFCNIWARRILAPLEVLGGIVHVALFIVFVVVLVAMSPRSSADFVFKTTFTGLSGYSSAGVQWSIGLLSGAFPLAGFDGVLHMAAEVKNAPTVVPTSMVLSVLINGILAFAFIITVLFCIGDPIAVSETLTGYPIIQILYNSTGSTAATTVLMTFLIFIGVVAVFSSLASVSRLTWAFARDKGLPFSNFFGQVHPTLRIPLNSLLLITIIVVLLQLINIGSTTAFFAILSLNTLALYLSYLIPILFWIIHKLRGFPVPYGPFKLPRGLGLPINLFALCYGIYVAIFLPWPSVVPVTAATMNYGGPVMGAVIIFALLDWVIGGRKRFQVPVDVRARTIDEDSLAS</sequence>
<dbReference type="STRING" id="348802.A0A0D2DF16"/>
<dbReference type="PANTHER" id="PTHR45649">
    <property type="entry name" value="AMINO-ACID PERMEASE BAT1"/>
    <property type="match status" value="1"/>
</dbReference>
<dbReference type="PIRSF" id="PIRSF006060">
    <property type="entry name" value="AA_transporter"/>
    <property type="match status" value="1"/>
</dbReference>
<feature type="transmembrane region" description="Helical" evidence="7">
    <location>
        <begin position="87"/>
        <end position="107"/>
    </location>
</feature>
<feature type="transmembrane region" description="Helical" evidence="7">
    <location>
        <begin position="496"/>
        <end position="514"/>
    </location>
</feature>
<keyword evidence="5 7" id="KW-0472">Membrane</keyword>
<dbReference type="PANTHER" id="PTHR45649:SF5">
    <property type="entry name" value="GABA TRANSPORTER (EUROFUNG)-RELATED"/>
    <property type="match status" value="1"/>
</dbReference>
<feature type="region of interest" description="Disordered" evidence="6">
    <location>
        <begin position="1"/>
        <end position="41"/>
    </location>
</feature>
<dbReference type="GO" id="GO:0022857">
    <property type="term" value="F:transmembrane transporter activity"/>
    <property type="evidence" value="ECO:0007669"/>
    <property type="project" value="InterPro"/>
</dbReference>
<dbReference type="GO" id="GO:0016020">
    <property type="term" value="C:membrane"/>
    <property type="evidence" value="ECO:0007669"/>
    <property type="project" value="UniProtKB-SubCell"/>
</dbReference>
<feature type="transmembrane region" description="Helical" evidence="7">
    <location>
        <begin position="208"/>
        <end position="230"/>
    </location>
</feature>
<feature type="compositionally biased region" description="Basic and acidic residues" evidence="6">
    <location>
        <begin position="1"/>
        <end position="11"/>
    </location>
</feature>
<keyword evidence="2" id="KW-0813">Transport</keyword>
<feature type="transmembrane region" description="Helical" evidence="7">
    <location>
        <begin position="340"/>
        <end position="373"/>
    </location>
</feature>
<evidence type="ECO:0000256" key="4">
    <source>
        <dbReference type="ARBA" id="ARBA00022989"/>
    </source>
</evidence>
<evidence type="ECO:0000256" key="2">
    <source>
        <dbReference type="ARBA" id="ARBA00022448"/>
    </source>
</evidence>
<reference evidence="8 9" key="1">
    <citation type="submission" date="2015-01" db="EMBL/GenBank/DDBJ databases">
        <title>The Genome Sequence of Exophiala xenobiotica CBS118157.</title>
        <authorList>
            <consortium name="The Broad Institute Genomics Platform"/>
            <person name="Cuomo C."/>
            <person name="de Hoog S."/>
            <person name="Gorbushina A."/>
            <person name="Stielow B."/>
            <person name="Teixiera M."/>
            <person name="Abouelleil A."/>
            <person name="Chapman S.B."/>
            <person name="Priest M."/>
            <person name="Young S.K."/>
            <person name="Wortman J."/>
            <person name="Nusbaum C."/>
            <person name="Birren B."/>
        </authorList>
    </citation>
    <scope>NUCLEOTIDE SEQUENCE [LARGE SCALE GENOMIC DNA]</scope>
    <source>
        <strain evidence="8 9">CBS 118157</strain>
    </source>
</reference>
<evidence type="ECO:0000256" key="3">
    <source>
        <dbReference type="ARBA" id="ARBA00022692"/>
    </source>
</evidence>
<dbReference type="Pfam" id="PF13520">
    <property type="entry name" value="AA_permease_2"/>
    <property type="match status" value="1"/>
</dbReference>
<feature type="transmembrane region" description="Helical" evidence="7">
    <location>
        <begin position="464"/>
        <end position="484"/>
    </location>
</feature>
<evidence type="ECO:0000256" key="5">
    <source>
        <dbReference type="ARBA" id="ARBA00023136"/>
    </source>
</evidence>
<keyword evidence="4 7" id="KW-1133">Transmembrane helix</keyword>
<dbReference type="InterPro" id="IPR002293">
    <property type="entry name" value="AA/rel_permease1"/>
</dbReference>
<evidence type="ECO:0000256" key="6">
    <source>
        <dbReference type="SAM" id="MobiDB-lite"/>
    </source>
</evidence>
<evidence type="ECO:0008006" key="10">
    <source>
        <dbReference type="Google" id="ProtNLM"/>
    </source>
</evidence>
<keyword evidence="9" id="KW-1185">Reference proteome</keyword>
<dbReference type="EMBL" id="KN847317">
    <property type="protein sequence ID" value="KIW60887.1"/>
    <property type="molecule type" value="Genomic_DNA"/>
</dbReference>
<evidence type="ECO:0000256" key="7">
    <source>
        <dbReference type="SAM" id="Phobius"/>
    </source>
</evidence>
<gene>
    <name evidence="8" type="ORF">PV05_01069</name>
</gene>
<dbReference type="AlphaFoldDB" id="A0A0D2DF16"/>
<evidence type="ECO:0000313" key="9">
    <source>
        <dbReference type="Proteomes" id="UP000054342"/>
    </source>
</evidence>
<protein>
    <recommendedName>
        <fullName evidence="10">Amino acid permease</fullName>
    </recommendedName>
</protein>
<comment type="subcellular location">
    <subcellularLocation>
        <location evidence="1">Membrane</location>
        <topology evidence="1">Multi-pass membrane protein</topology>
    </subcellularLocation>
</comment>
<feature type="transmembrane region" description="Helical" evidence="7">
    <location>
        <begin position="180"/>
        <end position="201"/>
    </location>
</feature>
<dbReference type="GeneID" id="25322977"/>
<organism evidence="8 9">
    <name type="scientific">Exophiala xenobiotica</name>
    <dbReference type="NCBI Taxonomy" id="348802"/>
    <lineage>
        <taxon>Eukaryota</taxon>
        <taxon>Fungi</taxon>
        <taxon>Dikarya</taxon>
        <taxon>Ascomycota</taxon>
        <taxon>Pezizomycotina</taxon>
        <taxon>Eurotiomycetes</taxon>
        <taxon>Chaetothyriomycetidae</taxon>
        <taxon>Chaetothyriales</taxon>
        <taxon>Herpotrichiellaceae</taxon>
        <taxon>Exophiala</taxon>
    </lineage>
</organism>